<dbReference type="EMBL" id="CP092365">
    <property type="protein sequence ID" value="ULN51205.1"/>
    <property type="molecule type" value="Genomic_DNA"/>
</dbReference>
<gene>
    <name evidence="1" type="ORF">MIU77_09610</name>
</gene>
<organism evidence="1 2">
    <name type="scientific">Mycolicibacillus parakoreensis</name>
    <dbReference type="NCBI Taxonomy" id="1069221"/>
    <lineage>
        <taxon>Bacteria</taxon>
        <taxon>Bacillati</taxon>
        <taxon>Actinomycetota</taxon>
        <taxon>Actinomycetes</taxon>
        <taxon>Mycobacteriales</taxon>
        <taxon>Mycobacteriaceae</taxon>
        <taxon>Mycolicibacillus</taxon>
    </lineage>
</organism>
<dbReference type="Proteomes" id="UP001055200">
    <property type="component" value="Chromosome"/>
</dbReference>
<accession>A0ABY3TZX5</accession>
<name>A0ABY3TZX5_9MYCO</name>
<evidence type="ECO:0000313" key="1">
    <source>
        <dbReference type="EMBL" id="ULN51205.1"/>
    </source>
</evidence>
<reference evidence="1" key="1">
    <citation type="submission" date="2022-08" db="EMBL/GenBank/DDBJ databases">
        <title>Complete genome sequence of 14 non-tuberculosis mycobacteria type-strains.</title>
        <authorList>
            <person name="Igarashi Y."/>
            <person name="Osugi A."/>
            <person name="Mitarai S."/>
        </authorList>
    </citation>
    <scope>NUCLEOTIDE SEQUENCE</scope>
    <source>
        <strain evidence="1">DSM 45575</strain>
    </source>
</reference>
<keyword evidence="2" id="KW-1185">Reference proteome</keyword>
<protein>
    <submittedName>
        <fullName evidence="1">ATPase</fullName>
    </submittedName>
</protein>
<dbReference type="RefSeq" id="WP_240169489.1">
    <property type="nucleotide sequence ID" value="NZ_CP092365.1"/>
</dbReference>
<proteinExistence type="predicted"/>
<sequence>MVDRSDRGTPARGRIKTLAQAAMNADVTVGQVDEVLSGLSGTIDGLDHSMVALNSTLDHLDRTLASLDEVTSSLGGVVDRLEAIAERVEYMLGLKDLRGAVGSPLAVAESAVRGAVDTLFGWTRR</sequence>
<evidence type="ECO:0000313" key="2">
    <source>
        <dbReference type="Proteomes" id="UP001055200"/>
    </source>
</evidence>